<keyword evidence="2" id="KW-0813">Transport</keyword>
<feature type="domain" description="ABC transporter" evidence="5">
    <location>
        <begin position="2"/>
        <end position="200"/>
    </location>
</feature>
<evidence type="ECO:0000313" key="7">
    <source>
        <dbReference type="Proteomes" id="UP000002191"/>
    </source>
</evidence>
<dbReference type="InterPro" id="IPR027417">
    <property type="entry name" value="P-loop_NTPase"/>
</dbReference>
<dbReference type="PROSITE" id="PS00211">
    <property type="entry name" value="ABC_TRANSPORTER_1"/>
    <property type="match status" value="1"/>
</dbReference>
<evidence type="ECO:0000256" key="1">
    <source>
        <dbReference type="ARBA" id="ARBA00005417"/>
    </source>
</evidence>
<protein>
    <submittedName>
        <fullName evidence="6">ABC transporter related protein</fullName>
    </submittedName>
</protein>
<dbReference type="OrthoDB" id="9809450at2"/>
<dbReference type="Proteomes" id="UP000002191">
    <property type="component" value="Chromosome"/>
</dbReference>
<gene>
    <name evidence="6" type="ordered locus">Daes_0294</name>
</gene>
<dbReference type="Gene3D" id="3.40.50.300">
    <property type="entry name" value="P-loop containing nucleotide triphosphate hydrolases"/>
    <property type="match status" value="1"/>
</dbReference>
<dbReference type="SUPFAM" id="SSF52540">
    <property type="entry name" value="P-loop containing nucleoside triphosphate hydrolases"/>
    <property type="match status" value="1"/>
</dbReference>
<reference evidence="7" key="1">
    <citation type="submission" date="2010-12" db="EMBL/GenBank/DDBJ databases">
        <title>Complete sequence of Desulfovibrio aespoeensis Aspo-2.</title>
        <authorList>
            <consortium name="US DOE Joint Genome Institute"/>
            <person name="Lucas S."/>
            <person name="Copeland A."/>
            <person name="Lapidus A."/>
            <person name="Cheng J.-F."/>
            <person name="Goodwin L."/>
            <person name="Pitluck S."/>
            <person name="Chertkov O."/>
            <person name="Misra M."/>
            <person name="Detter J.C."/>
            <person name="Han C."/>
            <person name="Tapia R."/>
            <person name="Land M."/>
            <person name="Hauser L."/>
            <person name="Kyrpides N."/>
            <person name="Ivanova N."/>
            <person name="Ovchinnikova G."/>
            <person name="Pedersen K."/>
            <person name="Jagevall S."/>
            <person name="Hazen T."/>
            <person name="Woyke T."/>
        </authorList>
    </citation>
    <scope>NUCLEOTIDE SEQUENCE [LARGE SCALE GENOMIC DNA]</scope>
    <source>
        <strain evidence="7">ATCC 700646 / DSM 10631 / Aspo-2</strain>
    </source>
</reference>
<dbReference type="PROSITE" id="PS50893">
    <property type="entry name" value="ABC_TRANSPORTER_2"/>
    <property type="match status" value="1"/>
</dbReference>
<sequence length="200" mass="22117">MLEASGLAFRYAKSDPWLFRGIDIRIAPGEIVGLPGPSGRGKSTLAKILGGYLRPVEGNVLVNGHHLPDGEFCPVQLLFQHPELAVNPRWKIADILREAGEPDRAMLDVLGVDPTWNHRYPHELSGGELQRVCLARALDRRTRYLLCDEMTSMLDALTQAGIWKAVLRAVREHGLGLLVISHDHALLSGLCQRTVSLFDS</sequence>
<dbReference type="InterPro" id="IPR017871">
    <property type="entry name" value="ABC_transporter-like_CS"/>
</dbReference>
<dbReference type="GO" id="GO:0055085">
    <property type="term" value="P:transmembrane transport"/>
    <property type="evidence" value="ECO:0007669"/>
    <property type="project" value="UniProtKB-ARBA"/>
</dbReference>
<evidence type="ECO:0000256" key="3">
    <source>
        <dbReference type="ARBA" id="ARBA00022741"/>
    </source>
</evidence>
<comment type="similarity">
    <text evidence="1">Belongs to the ABC transporter superfamily.</text>
</comment>
<dbReference type="RefSeq" id="WP_013513257.1">
    <property type="nucleotide sequence ID" value="NC_014844.1"/>
</dbReference>
<name>E6VWB4_PSEA9</name>
<dbReference type="InterPro" id="IPR003439">
    <property type="entry name" value="ABC_transporter-like_ATP-bd"/>
</dbReference>
<dbReference type="STRING" id="643562.Daes_0294"/>
<reference evidence="6 7" key="2">
    <citation type="journal article" date="2014" name="Genome Announc.">
        <title>Complete Genome Sequence of the Subsurface, Mesophilic Sulfate-Reducing Bacterium Desulfovibrio aespoeensis Aspo-2.</title>
        <authorList>
            <person name="Pedersen K."/>
            <person name="Bengtsson A."/>
            <person name="Edlund J."/>
            <person name="Rabe L."/>
            <person name="Hazen T."/>
            <person name="Chakraborty R."/>
            <person name="Goodwin L."/>
            <person name="Shapiro N."/>
        </authorList>
    </citation>
    <scope>NUCLEOTIDE SEQUENCE [LARGE SCALE GENOMIC DNA]</scope>
    <source>
        <strain evidence="7">ATCC 700646 / DSM 10631 / Aspo-2</strain>
    </source>
</reference>
<keyword evidence="3" id="KW-0547">Nucleotide-binding</keyword>
<dbReference type="InterPro" id="IPR003593">
    <property type="entry name" value="AAA+_ATPase"/>
</dbReference>
<keyword evidence="4" id="KW-0067">ATP-binding</keyword>
<dbReference type="KEGG" id="das:Daes_0294"/>
<keyword evidence="7" id="KW-1185">Reference proteome</keyword>
<dbReference type="eggNOG" id="COG1124">
    <property type="taxonomic scope" value="Bacteria"/>
</dbReference>
<dbReference type="PANTHER" id="PTHR43776:SF7">
    <property type="entry name" value="D,D-DIPEPTIDE TRANSPORT ATP-BINDING PROTEIN DDPF-RELATED"/>
    <property type="match status" value="1"/>
</dbReference>
<dbReference type="Pfam" id="PF00005">
    <property type="entry name" value="ABC_tran"/>
    <property type="match status" value="1"/>
</dbReference>
<evidence type="ECO:0000259" key="5">
    <source>
        <dbReference type="PROSITE" id="PS50893"/>
    </source>
</evidence>
<dbReference type="AlphaFoldDB" id="E6VWB4"/>
<dbReference type="HOGENOM" id="CLU_000604_1_23_7"/>
<accession>E6VWB4</accession>
<dbReference type="EMBL" id="CP002431">
    <property type="protein sequence ID" value="ADU61320.1"/>
    <property type="molecule type" value="Genomic_DNA"/>
</dbReference>
<proteinExistence type="inferred from homology"/>
<dbReference type="SMART" id="SM00382">
    <property type="entry name" value="AAA"/>
    <property type="match status" value="1"/>
</dbReference>
<dbReference type="GO" id="GO:0016887">
    <property type="term" value="F:ATP hydrolysis activity"/>
    <property type="evidence" value="ECO:0007669"/>
    <property type="project" value="InterPro"/>
</dbReference>
<dbReference type="InterPro" id="IPR050319">
    <property type="entry name" value="ABC_transp_ATP-bind"/>
</dbReference>
<evidence type="ECO:0000256" key="4">
    <source>
        <dbReference type="ARBA" id="ARBA00022840"/>
    </source>
</evidence>
<evidence type="ECO:0000313" key="6">
    <source>
        <dbReference type="EMBL" id="ADU61320.1"/>
    </source>
</evidence>
<organism evidence="6 7">
    <name type="scientific">Pseudodesulfovibrio aespoeensis (strain ATCC 700646 / DSM 10631 / Aspo-2)</name>
    <name type="common">Desulfovibrio aespoeensis</name>
    <dbReference type="NCBI Taxonomy" id="643562"/>
    <lineage>
        <taxon>Bacteria</taxon>
        <taxon>Pseudomonadati</taxon>
        <taxon>Thermodesulfobacteriota</taxon>
        <taxon>Desulfovibrionia</taxon>
        <taxon>Desulfovibrionales</taxon>
        <taxon>Desulfovibrionaceae</taxon>
    </lineage>
</organism>
<dbReference type="PANTHER" id="PTHR43776">
    <property type="entry name" value="TRANSPORT ATP-BINDING PROTEIN"/>
    <property type="match status" value="1"/>
</dbReference>
<evidence type="ECO:0000256" key="2">
    <source>
        <dbReference type="ARBA" id="ARBA00022448"/>
    </source>
</evidence>
<dbReference type="GO" id="GO:0005524">
    <property type="term" value="F:ATP binding"/>
    <property type="evidence" value="ECO:0007669"/>
    <property type="project" value="UniProtKB-KW"/>
</dbReference>